<keyword evidence="3" id="KW-0804">Transcription</keyword>
<evidence type="ECO:0000256" key="1">
    <source>
        <dbReference type="ARBA" id="ARBA00023015"/>
    </source>
</evidence>
<accession>A0A6N9H9K1</accession>
<evidence type="ECO:0000313" key="6">
    <source>
        <dbReference type="Proteomes" id="UP000469215"/>
    </source>
</evidence>
<sequence>AARRAVEIALGTLGVQAPGAGALAAPAGPAGSGESGAGAAPALIAVVQNAPEGTEVDAFEALHLALVRRLFDVGRAAVRILTGPGIGSAAQAAARAGVRGAIVLGGGSAGREARALEAAGVPVVRVSNAPHAGARQFVLDSVRGIATALRHLVHLGHRRIGLAVPQDSAADARIAAFRRTLAAEMHIMASRDQAPVAIAAAGVLGGAQAAQELLAKDCSAVVSCAPSITFGILEAAGRAGLRVPEHLSLLTVGEMPDADVLSPPMSQVGFDWEAIAAAAVRELDRVIADPEVGLDYSVAPELVLRASEAPAGSR</sequence>
<dbReference type="InterPro" id="IPR046335">
    <property type="entry name" value="LacI/GalR-like_sensor"/>
</dbReference>
<dbReference type="GO" id="GO:0000976">
    <property type="term" value="F:transcription cis-regulatory region binding"/>
    <property type="evidence" value="ECO:0007669"/>
    <property type="project" value="TreeGrafter"/>
</dbReference>
<feature type="non-terminal residue" evidence="5">
    <location>
        <position position="1"/>
    </location>
</feature>
<keyword evidence="1" id="KW-0805">Transcription regulation</keyword>
<dbReference type="EMBL" id="WWEQ01000066">
    <property type="protein sequence ID" value="MYM20655.1"/>
    <property type="molecule type" value="Genomic_DNA"/>
</dbReference>
<evidence type="ECO:0000256" key="3">
    <source>
        <dbReference type="ARBA" id="ARBA00023163"/>
    </source>
</evidence>
<protein>
    <submittedName>
        <fullName evidence="5">Substrate-binding domain-containing protein</fullName>
    </submittedName>
</protein>
<dbReference type="Proteomes" id="UP000469215">
    <property type="component" value="Unassembled WGS sequence"/>
</dbReference>
<evidence type="ECO:0000259" key="4">
    <source>
        <dbReference type="Pfam" id="PF13377"/>
    </source>
</evidence>
<dbReference type="PANTHER" id="PTHR30146:SF153">
    <property type="entry name" value="LACTOSE OPERON REPRESSOR"/>
    <property type="match status" value="1"/>
</dbReference>
<gene>
    <name evidence="5" type="ORF">GSY69_11965</name>
</gene>
<dbReference type="AlphaFoldDB" id="A0A6N9H9K1"/>
<feature type="domain" description="Transcriptional regulator LacI/GalR-like sensor" evidence="4">
    <location>
        <begin position="150"/>
        <end position="307"/>
    </location>
</feature>
<name>A0A6N9H9K1_9MICO</name>
<organism evidence="5 6">
    <name type="scientific">Brevibacterium rongguiense</name>
    <dbReference type="NCBI Taxonomy" id="2695267"/>
    <lineage>
        <taxon>Bacteria</taxon>
        <taxon>Bacillati</taxon>
        <taxon>Actinomycetota</taxon>
        <taxon>Actinomycetes</taxon>
        <taxon>Micrococcales</taxon>
        <taxon>Brevibacteriaceae</taxon>
        <taxon>Brevibacterium</taxon>
    </lineage>
</organism>
<keyword evidence="2" id="KW-0238">DNA-binding</keyword>
<evidence type="ECO:0000313" key="5">
    <source>
        <dbReference type="EMBL" id="MYM20655.1"/>
    </source>
</evidence>
<dbReference type="RefSeq" id="WP_160954069.1">
    <property type="nucleotide sequence ID" value="NZ_WWEQ01000066.1"/>
</dbReference>
<evidence type="ECO:0000256" key="2">
    <source>
        <dbReference type="ARBA" id="ARBA00023125"/>
    </source>
</evidence>
<dbReference type="Pfam" id="PF13377">
    <property type="entry name" value="Peripla_BP_3"/>
    <property type="match status" value="1"/>
</dbReference>
<keyword evidence="6" id="KW-1185">Reference proteome</keyword>
<proteinExistence type="predicted"/>
<dbReference type="PANTHER" id="PTHR30146">
    <property type="entry name" value="LACI-RELATED TRANSCRIPTIONAL REPRESSOR"/>
    <property type="match status" value="1"/>
</dbReference>
<dbReference type="SUPFAM" id="SSF53822">
    <property type="entry name" value="Periplasmic binding protein-like I"/>
    <property type="match status" value="1"/>
</dbReference>
<dbReference type="InterPro" id="IPR028082">
    <property type="entry name" value="Peripla_BP_I"/>
</dbReference>
<dbReference type="Gene3D" id="3.40.50.2300">
    <property type="match status" value="2"/>
</dbReference>
<comment type="caution">
    <text evidence="5">The sequence shown here is derived from an EMBL/GenBank/DDBJ whole genome shotgun (WGS) entry which is preliminary data.</text>
</comment>
<reference evidence="5 6" key="1">
    <citation type="submission" date="2020-01" db="EMBL/GenBank/DDBJ databases">
        <authorList>
            <person name="Deng T."/>
        </authorList>
    </citation>
    <scope>NUCLEOTIDE SEQUENCE [LARGE SCALE GENOMIC DNA]</scope>
    <source>
        <strain evidence="5 6">5221</strain>
    </source>
</reference>
<dbReference type="GO" id="GO:0003700">
    <property type="term" value="F:DNA-binding transcription factor activity"/>
    <property type="evidence" value="ECO:0007669"/>
    <property type="project" value="TreeGrafter"/>
</dbReference>